<name>A0AAE0NQX9_9PEZI</name>
<feature type="transmembrane region" description="Helical" evidence="2">
    <location>
        <begin position="142"/>
        <end position="164"/>
    </location>
</feature>
<reference evidence="3" key="2">
    <citation type="submission" date="2023-06" db="EMBL/GenBank/DDBJ databases">
        <authorList>
            <consortium name="Lawrence Berkeley National Laboratory"/>
            <person name="Haridas S."/>
            <person name="Hensen N."/>
            <person name="Bonometti L."/>
            <person name="Westerberg I."/>
            <person name="Brannstrom I.O."/>
            <person name="Guillou S."/>
            <person name="Cros-Aarteil S."/>
            <person name="Calhoun S."/>
            <person name="Kuo A."/>
            <person name="Mondo S."/>
            <person name="Pangilinan J."/>
            <person name="Riley R."/>
            <person name="LaButti K."/>
            <person name="Andreopoulos B."/>
            <person name="Lipzen A."/>
            <person name="Chen C."/>
            <person name="Yanf M."/>
            <person name="Daum C."/>
            <person name="Ng V."/>
            <person name="Clum A."/>
            <person name="Steindorff A."/>
            <person name="Ohm R."/>
            <person name="Martin F."/>
            <person name="Silar P."/>
            <person name="Natvig D."/>
            <person name="Lalanne C."/>
            <person name="Gautier V."/>
            <person name="Ament-velasquez S.L."/>
            <person name="Kruys A."/>
            <person name="Hutchinson M.I."/>
            <person name="Powell A.J."/>
            <person name="Barry K."/>
            <person name="Miller A.N."/>
            <person name="Grigoriev I.V."/>
            <person name="Debuchy R."/>
            <person name="Gladieux P."/>
            <person name="Thoren M.H."/>
            <person name="Johannesson H."/>
        </authorList>
    </citation>
    <scope>NUCLEOTIDE SEQUENCE</scope>
    <source>
        <strain evidence="3">CBS 232.78</strain>
    </source>
</reference>
<dbReference type="Proteomes" id="UP001285441">
    <property type="component" value="Unassembled WGS sequence"/>
</dbReference>
<keyword evidence="2" id="KW-0812">Transmembrane</keyword>
<reference evidence="3" key="1">
    <citation type="journal article" date="2023" name="Mol. Phylogenet. Evol.">
        <title>Genome-scale phylogeny and comparative genomics of the fungal order Sordariales.</title>
        <authorList>
            <person name="Hensen N."/>
            <person name="Bonometti L."/>
            <person name="Westerberg I."/>
            <person name="Brannstrom I.O."/>
            <person name="Guillou S."/>
            <person name="Cros-Aarteil S."/>
            <person name="Calhoun S."/>
            <person name="Haridas S."/>
            <person name="Kuo A."/>
            <person name="Mondo S."/>
            <person name="Pangilinan J."/>
            <person name="Riley R."/>
            <person name="LaButti K."/>
            <person name="Andreopoulos B."/>
            <person name="Lipzen A."/>
            <person name="Chen C."/>
            <person name="Yan M."/>
            <person name="Daum C."/>
            <person name="Ng V."/>
            <person name="Clum A."/>
            <person name="Steindorff A."/>
            <person name="Ohm R.A."/>
            <person name="Martin F."/>
            <person name="Silar P."/>
            <person name="Natvig D.O."/>
            <person name="Lalanne C."/>
            <person name="Gautier V."/>
            <person name="Ament-Velasquez S.L."/>
            <person name="Kruys A."/>
            <person name="Hutchinson M.I."/>
            <person name="Powell A.J."/>
            <person name="Barry K."/>
            <person name="Miller A.N."/>
            <person name="Grigoriev I.V."/>
            <person name="Debuchy R."/>
            <person name="Gladieux P."/>
            <person name="Hiltunen Thoren M."/>
            <person name="Johannesson H."/>
        </authorList>
    </citation>
    <scope>NUCLEOTIDE SEQUENCE</scope>
    <source>
        <strain evidence="3">CBS 232.78</strain>
    </source>
</reference>
<feature type="compositionally biased region" description="Basic and acidic residues" evidence="1">
    <location>
        <begin position="343"/>
        <end position="362"/>
    </location>
</feature>
<dbReference type="Pfam" id="PF11911">
    <property type="entry name" value="DUF3429"/>
    <property type="match status" value="1"/>
</dbReference>
<accession>A0AAE0NQX9</accession>
<sequence length="405" mass="45668">MLRRATPLVGLPQRLAITSRLSKSQLAHLSTRSTPTPTSSSFLPSPHATVLPRIGPLALRTQFSTKPPVQPNTIDKKLEKELGKQKMEARPDVVSSQSSVRHVIESGQAPVKTDQDFLKDLKGDLDNVKDTLALQSVPRESFALGLAGTLPYMGTSFATCYLAWDLSTTWPTGSVILNSLMISHETAAHWLQLLEPIQVGYGAVIISFLGAIHWGLEYAEKEPSPKRTRFRYGLGVIAPAVAWPTTFMPIEWALTSQFLSFTFLYLADARATTWGWTPTWYGPYRFVLSAIVGAAIVISLIARAKIGESKTRLKTSDLHDLMDQRSNPNQKFRNWAKEEEEERERIRREKEKEEKKKKEQERKKKREEKKKEQKGNGDEKEGKQPKGNPREVDDSTDSKKEDVEE</sequence>
<organism evidence="3 4">
    <name type="scientific">Podospora didyma</name>
    <dbReference type="NCBI Taxonomy" id="330526"/>
    <lineage>
        <taxon>Eukaryota</taxon>
        <taxon>Fungi</taxon>
        <taxon>Dikarya</taxon>
        <taxon>Ascomycota</taxon>
        <taxon>Pezizomycotina</taxon>
        <taxon>Sordariomycetes</taxon>
        <taxon>Sordariomycetidae</taxon>
        <taxon>Sordariales</taxon>
        <taxon>Podosporaceae</taxon>
        <taxon>Podospora</taxon>
    </lineage>
</organism>
<evidence type="ECO:0000313" key="4">
    <source>
        <dbReference type="Proteomes" id="UP001285441"/>
    </source>
</evidence>
<keyword evidence="2" id="KW-1133">Transmembrane helix</keyword>
<dbReference type="EMBL" id="JAULSW010000004">
    <property type="protein sequence ID" value="KAK3385904.1"/>
    <property type="molecule type" value="Genomic_DNA"/>
</dbReference>
<comment type="caution">
    <text evidence="3">The sequence shown here is derived from an EMBL/GenBank/DDBJ whole genome shotgun (WGS) entry which is preliminary data.</text>
</comment>
<keyword evidence="2" id="KW-0472">Membrane</keyword>
<gene>
    <name evidence="3" type="ORF">B0H63DRAFT_473805</name>
</gene>
<evidence type="ECO:0000313" key="3">
    <source>
        <dbReference type="EMBL" id="KAK3385904.1"/>
    </source>
</evidence>
<protein>
    <recommendedName>
        <fullName evidence="5">Mitochondrial inner membrane protein 1</fullName>
    </recommendedName>
</protein>
<dbReference type="InterPro" id="IPR021836">
    <property type="entry name" value="DUF3429"/>
</dbReference>
<dbReference type="PANTHER" id="PTHR15887">
    <property type="entry name" value="TRANSMEMBRANE PROTEIN 69"/>
    <property type="match status" value="1"/>
</dbReference>
<evidence type="ECO:0000256" key="2">
    <source>
        <dbReference type="SAM" id="Phobius"/>
    </source>
</evidence>
<dbReference type="AlphaFoldDB" id="A0AAE0NQX9"/>
<feature type="region of interest" description="Disordered" evidence="1">
    <location>
        <begin position="23"/>
        <end position="47"/>
    </location>
</feature>
<keyword evidence="4" id="KW-1185">Reference proteome</keyword>
<dbReference type="PANTHER" id="PTHR15887:SF1">
    <property type="entry name" value="TRANSMEMBRANE PROTEIN 69"/>
    <property type="match status" value="1"/>
</dbReference>
<evidence type="ECO:0008006" key="5">
    <source>
        <dbReference type="Google" id="ProtNLM"/>
    </source>
</evidence>
<feature type="transmembrane region" description="Helical" evidence="2">
    <location>
        <begin position="230"/>
        <end position="250"/>
    </location>
</feature>
<proteinExistence type="predicted"/>
<evidence type="ECO:0000256" key="1">
    <source>
        <dbReference type="SAM" id="MobiDB-lite"/>
    </source>
</evidence>
<feature type="compositionally biased region" description="Low complexity" evidence="1">
    <location>
        <begin position="30"/>
        <end position="46"/>
    </location>
</feature>
<feature type="compositionally biased region" description="Basic and acidic residues" evidence="1">
    <location>
        <begin position="369"/>
        <end position="405"/>
    </location>
</feature>
<feature type="transmembrane region" description="Helical" evidence="2">
    <location>
        <begin position="199"/>
        <end position="218"/>
    </location>
</feature>
<feature type="transmembrane region" description="Helical" evidence="2">
    <location>
        <begin position="284"/>
        <end position="304"/>
    </location>
</feature>
<feature type="region of interest" description="Disordered" evidence="1">
    <location>
        <begin position="317"/>
        <end position="405"/>
    </location>
</feature>